<keyword evidence="4" id="KW-1185">Reference proteome</keyword>
<evidence type="ECO:0000256" key="2">
    <source>
        <dbReference type="SAM" id="SignalP"/>
    </source>
</evidence>
<feature type="chain" id="PRO_5003714049" description="Low-complexity protein" evidence="2">
    <location>
        <begin position="28"/>
        <end position="102"/>
    </location>
</feature>
<reference evidence="3 4" key="1">
    <citation type="journal article" date="2012" name="J. Bacteriol.">
        <title>Genome Sequence of n-Alkane-Degrading Hydrocarboniphaga effusa Strain AP103T (ATCC BAA-332T).</title>
        <authorList>
            <person name="Chang H.K."/>
            <person name="Zylstra G.J."/>
            <person name="Chae J.C."/>
        </authorList>
    </citation>
    <scope>NUCLEOTIDE SEQUENCE [LARGE SCALE GENOMIC DNA]</scope>
    <source>
        <strain evidence="3 4">AP103</strain>
    </source>
</reference>
<dbReference type="RefSeq" id="WP_007184439.1">
    <property type="nucleotide sequence ID" value="NZ_AKGD01000001.1"/>
</dbReference>
<evidence type="ECO:0000313" key="3">
    <source>
        <dbReference type="EMBL" id="EIT71350.1"/>
    </source>
</evidence>
<proteinExistence type="predicted"/>
<evidence type="ECO:0000256" key="1">
    <source>
        <dbReference type="SAM" id="MobiDB-lite"/>
    </source>
</evidence>
<accession>I8TBT4</accession>
<dbReference type="Proteomes" id="UP000003704">
    <property type="component" value="Unassembled WGS sequence"/>
</dbReference>
<keyword evidence="2" id="KW-0732">Signal</keyword>
<feature type="signal peptide" evidence="2">
    <location>
        <begin position="1"/>
        <end position="27"/>
    </location>
</feature>
<sequence length="102" mass="9784">MSKSHLNQPLAIALGTVVALGAGSASAASTQLLFVASELASGYAVAVAGDGKAGEKAADHACGGEGGCGGDMGADAGKADDKKADAKKSDDHAGQDKAKPSK</sequence>
<organism evidence="3 4">
    <name type="scientific">Hydrocarboniphaga effusa AP103</name>
    <dbReference type="NCBI Taxonomy" id="1172194"/>
    <lineage>
        <taxon>Bacteria</taxon>
        <taxon>Pseudomonadati</taxon>
        <taxon>Pseudomonadota</taxon>
        <taxon>Gammaproteobacteria</taxon>
        <taxon>Nevskiales</taxon>
        <taxon>Nevskiaceae</taxon>
        <taxon>Hydrocarboniphaga</taxon>
    </lineage>
</organism>
<evidence type="ECO:0008006" key="5">
    <source>
        <dbReference type="Google" id="ProtNLM"/>
    </source>
</evidence>
<dbReference type="AlphaFoldDB" id="I8TBT4"/>
<dbReference type="STRING" id="1172194.WQQ_14870"/>
<evidence type="ECO:0000313" key="4">
    <source>
        <dbReference type="Proteomes" id="UP000003704"/>
    </source>
</evidence>
<feature type="region of interest" description="Disordered" evidence="1">
    <location>
        <begin position="56"/>
        <end position="102"/>
    </location>
</feature>
<dbReference type="EMBL" id="AKGD01000001">
    <property type="protein sequence ID" value="EIT71350.1"/>
    <property type="molecule type" value="Genomic_DNA"/>
</dbReference>
<protein>
    <recommendedName>
        <fullName evidence="5">Low-complexity protein</fullName>
    </recommendedName>
</protein>
<gene>
    <name evidence="3" type="ORF">WQQ_14870</name>
</gene>
<name>I8TBT4_9GAMM</name>
<feature type="compositionally biased region" description="Basic and acidic residues" evidence="1">
    <location>
        <begin position="77"/>
        <end position="102"/>
    </location>
</feature>
<feature type="compositionally biased region" description="Gly residues" evidence="1">
    <location>
        <begin position="63"/>
        <end position="72"/>
    </location>
</feature>
<comment type="caution">
    <text evidence="3">The sequence shown here is derived from an EMBL/GenBank/DDBJ whole genome shotgun (WGS) entry which is preliminary data.</text>
</comment>